<proteinExistence type="predicted"/>
<keyword evidence="3" id="KW-1185">Reference proteome</keyword>
<dbReference type="Proteomes" id="UP001221757">
    <property type="component" value="Unassembled WGS sequence"/>
</dbReference>
<dbReference type="EMBL" id="JARKIE010000009">
    <property type="protein sequence ID" value="KAJ7704798.1"/>
    <property type="molecule type" value="Genomic_DNA"/>
</dbReference>
<accession>A0AAD7GTJ4</accession>
<evidence type="ECO:0000313" key="3">
    <source>
        <dbReference type="Proteomes" id="UP001221757"/>
    </source>
</evidence>
<name>A0AAD7GTJ4_MYCRO</name>
<gene>
    <name evidence="2" type="ORF">B0H17DRAFT_1193303</name>
</gene>
<protein>
    <submittedName>
        <fullName evidence="2">Uncharacterized protein</fullName>
    </submittedName>
</protein>
<sequence>MSNKSSGDQISFFTRLDETWFRRWPAEETSGLPSRESGIVLTEEQQLCEWFRNHTNKDRASGTNPVKKDDADSIAAALWKDGHRHRDPQLIELWQKLHPKTHDVQWVSVDGETQEAVAKRKKVAAAAPSVPPVPLLPPEESKEA</sequence>
<evidence type="ECO:0000313" key="2">
    <source>
        <dbReference type="EMBL" id="KAJ7704798.1"/>
    </source>
</evidence>
<organism evidence="2 3">
    <name type="scientific">Mycena rosella</name>
    <name type="common">Pink bonnet</name>
    <name type="synonym">Agaricus rosellus</name>
    <dbReference type="NCBI Taxonomy" id="1033263"/>
    <lineage>
        <taxon>Eukaryota</taxon>
        <taxon>Fungi</taxon>
        <taxon>Dikarya</taxon>
        <taxon>Basidiomycota</taxon>
        <taxon>Agaricomycotina</taxon>
        <taxon>Agaricomycetes</taxon>
        <taxon>Agaricomycetidae</taxon>
        <taxon>Agaricales</taxon>
        <taxon>Marasmiineae</taxon>
        <taxon>Mycenaceae</taxon>
        <taxon>Mycena</taxon>
    </lineage>
</organism>
<evidence type="ECO:0000256" key="1">
    <source>
        <dbReference type="SAM" id="MobiDB-lite"/>
    </source>
</evidence>
<feature type="region of interest" description="Disordered" evidence="1">
    <location>
        <begin position="123"/>
        <end position="144"/>
    </location>
</feature>
<reference evidence="2" key="1">
    <citation type="submission" date="2023-03" db="EMBL/GenBank/DDBJ databases">
        <title>Massive genome expansion in bonnet fungi (Mycena s.s.) driven by repeated elements and novel gene families across ecological guilds.</title>
        <authorList>
            <consortium name="Lawrence Berkeley National Laboratory"/>
            <person name="Harder C.B."/>
            <person name="Miyauchi S."/>
            <person name="Viragh M."/>
            <person name="Kuo A."/>
            <person name="Thoen E."/>
            <person name="Andreopoulos B."/>
            <person name="Lu D."/>
            <person name="Skrede I."/>
            <person name="Drula E."/>
            <person name="Henrissat B."/>
            <person name="Morin E."/>
            <person name="Kohler A."/>
            <person name="Barry K."/>
            <person name="LaButti K."/>
            <person name="Morin E."/>
            <person name="Salamov A."/>
            <person name="Lipzen A."/>
            <person name="Mereny Z."/>
            <person name="Hegedus B."/>
            <person name="Baldrian P."/>
            <person name="Stursova M."/>
            <person name="Weitz H."/>
            <person name="Taylor A."/>
            <person name="Grigoriev I.V."/>
            <person name="Nagy L.G."/>
            <person name="Martin F."/>
            <person name="Kauserud H."/>
        </authorList>
    </citation>
    <scope>NUCLEOTIDE SEQUENCE</scope>
    <source>
        <strain evidence="2">CBHHK067</strain>
    </source>
</reference>
<dbReference type="AlphaFoldDB" id="A0AAD7GTJ4"/>
<comment type="caution">
    <text evidence="2">The sequence shown here is derived from an EMBL/GenBank/DDBJ whole genome shotgun (WGS) entry which is preliminary data.</text>
</comment>